<dbReference type="KEGG" id="mez:Mtc_0613"/>
<dbReference type="Pfam" id="PF14524">
    <property type="entry name" value="Wzt_C"/>
    <property type="match status" value="1"/>
</dbReference>
<organism evidence="6 7">
    <name type="scientific">Methanocella conradii (strain DSM 24694 / JCM 17849 / CGMCC 1.5162 / HZ254)</name>
    <dbReference type="NCBI Taxonomy" id="1041930"/>
    <lineage>
        <taxon>Archaea</taxon>
        <taxon>Methanobacteriati</taxon>
        <taxon>Methanobacteriota</taxon>
        <taxon>Stenosarchaea group</taxon>
        <taxon>Methanomicrobia</taxon>
        <taxon>Methanocellales</taxon>
        <taxon>Methanocellaceae</taxon>
        <taxon>Methanocella</taxon>
    </lineage>
</organism>
<dbReference type="Pfam" id="PF00005">
    <property type="entry name" value="ABC_tran"/>
    <property type="match status" value="1"/>
</dbReference>
<dbReference type="RefSeq" id="WP_014405215.1">
    <property type="nucleotide sequence ID" value="NC_017034.1"/>
</dbReference>
<dbReference type="AlphaFoldDB" id="H8I6Q6"/>
<reference evidence="6 7" key="1">
    <citation type="journal article" date="2012" name="J. Bacteriol.">
        <title>Complete genome sequence of a thermophilic methanogen, Methanocella conradii HZ254, isolated from Chinese rice field soil.</title>
        <authorList>
            <person name="Lu Z."/>
            <person name="Lu Y."/>
        </authorList>
    </citation>
    <scope>NUCLEOTIDE SEQUENCE [LARGE SCALE GENOMIC DNA]</scope>
    <source>
        <strain evidence="7">DSM 24694 / JCM 17849 / CGMCC 1.5162 / HZ254</strain>
    </source>
</reference>
<dbReference type="GO" id="GO:0016020">
    <property type="term" value="C:membrane"/>
    <property type="evidence" value="ECO:0007669"/>
    <property type="project" value="InterPro"/>
</dbReference>
<proteinExistence type="inferred from homology"/>
<dbReference type="Gene3D" id="2.70.50.60">
    <property type="entry name" value="abc- transporter (atp binding component) like domain"/>
    <property type="match status" value="1"/>
</dbReference>
<keyword evidence="4" id="KW-0067">ATP-binding</keyword>
<dbReference type="PANTHER" id="PTHR46743">
    <property type="entry name" value="TEICHOIC ACIDS EXPORT ATP-BINDING PROTEIN TAGH"/>
    <property type="match status" value="1"/>
</dbReference>
<keyword evidence="7" id="KW-1185">Reference proteome</keyword>
<dbReference type="InterPro" id="IPR003439">
    <property type="entry name" value="ABC_transporter-like_ATP-bd"/>
</dbReference>
<dbReference type="HOGENOM" id="CLU_000604_101_1_2"/>
<dbReference type="PROSITE" id="PS50893">
    <property type="entry name" value="ABC_TRANSPORTER_2"/>
    <property type="match status" value="1"/>
</dbReference>
<evidence type="ECO:0000313" key="6">
    <source>
        <dbReference type="EMBL" id="AFC99376.1"/>
    </source>
</evidence>
<dbReference type="STRING" id="1041930.Mtc_0613"/>
<comment type="similarity">
    <text evidence="1">Belongs to the ABC transporter superfamily.</text>
</comment>
<dbReference type="InterPro" id="IPR003593">
    <property type="entry name" value="AAA+_ATPase"/>
</dbReference>
<evidence type="ECO:0000256" key="4">
    <source>
        <dbReference type="ARBA" id="ARBA00022840"/>
    </source>
</evidence>
<dbReference type="SMR" id="H8I6Q6"/>
<name>H8I6Q6_METCZ</name>
<evidence type="ECO:0000256" key="1">
    <source>
        <dbReference type="ARBA" id="ARBA00005417"/>
    </source>
</evidence>
<dbReference type="Gene3D" id="3.40.50.300">
    <property type="entry name" value="P-loop containing nucleotide triphosphate hydrolases"/>
    <property type="match status" value="1"/>
</dbReference>
<dbReference type="GeneID" id="11970504"/>
<dbReference type="GO" id="GO:0005524">
    <property type="term" value="F:ATP binding"/>
    <property type="evidence" value="ECO:0007669"/>
    <property type="project" value="UniProtKB-KW"/>
</dbReference>
<evidence type="ECO:0000259" key="5">
    <source>
        <dbReference type="PROSITE" id="PS50893"/>
    </source>
</evidence>
<dbReference type="InterPro" id="IPR050683">
    <property type="entry name" value="Bact_Polysacc_Export_ATP-bd"/>
</dbReference>
<dbReference type="InterPro" id="IPR027417">
    <property type="entry name" value="P-loop_NTPase"/>
</dbReference>
<dbReference type="Proteomes" id="UP000005233">
    <property type="component" value="Chromosome"/>
</dbReference>
<accession>H8I6Q6</accession>
<dbReference type="SUPFAM" id="SSF52540">
    <property type="entry name" value="P-loop containing nucleoside triphosphate hydrolases"/>
    <property type="match status" value="1"/>
</dbReference>
<keyword evidence="2" id="KW-0813">Transport</keyword>
<dbReference type="CDD" id="cd03220">
    <property type="entry name" value="ABC_KpsT_Wzt"/>
    <property type="match status" value="1"/>
</dbReference>
<dbReference type="eggNOG" id="arCOG00210">
    <property type="taxonomic scope" value="Archaea"/>
</dbReference>
<dbReference type="InterPro" id="IPR029439">
    <property type="entry name" value="Wzt_C"/>
</dbReference>
<dbReference type="CDD" id="cd10147">
    <property type="entry name" value="Wzt_C-like"/>
    <property type="match status" value="1"/>
</dbReference>
<dbReference type="GO" id="GO:0140359">
    <property type="term" value="F:ABC-type transporter activity"/>
    <property type="evidence" value="ECO:0007669"/>
    <property type="project" value="InterPro"/>
</dbReference>
<evidence type="ECO:0000256" key="3">
    <source>
        <dbReference type="ARBA" id="ARBA00022741"/>
    </source>
</evidence>
<protein>
    <submittedName>
        <fullName evidence="6">ABC-type polysaccharide/polyol phosphate transport system, ATPase component</fullName>
    </submittedName>
</protein>
<dbReference type="EMBL" id="CP003243">
    <property type="protein sequence ID" value="AFC99376.1"/>
    <property type="molecule type" value="Genomic_DNA"/>
</dbReference>
<evidence type="ECO:0000313" key="7">
    <source>
        <dbReference type="Proteomes" id="UP000005233"/>
    </source>
</evidence>
<dbReference type="InterPro" id="IPR015860">
    <property type="entry name" value="ABC_transpr_TagH-like"/>
</dbReference>
<sequence>MFQKQAMLKKNASSEKPAIIVKNVTKEFIIPHERKTTLFENIKGVFRPSIYETFTALKDISFTVEKGESIGIIGDNGSGKSTLLKIISRILKPTRGSVEVNGRITPFLELGVGFQPDLTARENIEVYSTIMGLSEKEIAKNIDNVLEFAGLTKFRDTKLKNFSNGMQVRLAFATAIQKEPDILLVDEVLAVGDIDFQQKCLDVFTEYKKKGVTMLFVSHDLGAVRRFCDKTILMKNGEMLAYGKTGDVIDRYVYGVDKSEAKPNIQKCDMQQSDEMSKSQDINQKLEKKDRWGNQKVVITAVQLMDKYGGENDKFNSGDPMRIRISFNAKDPIDDPVFGIAIYNDSNILCYGTNTDIQGLSLGTIWGNGIIDIAIPSLSLLTGKFLLTVAAHAKDHVPYDWHDKKYSFIVVSTNRVNGILDLRSEWIYGQQS</sequence>
<keyword evidence="3" id="KW-0547">Nucleotide-binding</keyword>
<evidence type="ECO:0000256" key="2">
    <source>
        <dbReference type="ARBA" id="ARBA00022448"/>
    </source>
</evidence>
<gene>
    <name evidence="6" type="ordered locus">Mtc_0613</name>
</gene>
<dbReference type="GO" id="GO:0016887">
    <property type="term" value="F:ATP hydrolysis activity"/>
    <property type="evidence" value="ECO:0007669"/>
    <property type="project" value="InterPro"/>
</dbReference>
<feature type="domain" description="ABC transporter" evidence="5">
    <location>
        <begin position="40"/>
        <end position="261"/>
    </location>
</feature>
<dbReference type="SMART" id="SM00382">
    <property type="entry name" value="AAA"/>
    <property type="match status" value="1"/>
</dbReference>
<dbReference type="PANTHER" id="PTHR46743:SF2">
    <property type="entry name" value="TEICHOIC ACIDS EXPORT ATP-BINDING PROTEIN TAGH"/>
    <property type="match status" value="1"/>
</dbReference>